<name>Q2N7S9_ERYLH</name>
<evidence type="ECO:0000313" key="2">
    <source>
        <dbReference type="EMBL" id="ABC64262.1"/>
    </source>
</evidence>
<dbReference type="OrthoDB" id="6917259at2"/>
<dbReference type="AlphaFoldDB" id="Q2N7S9"/>
<dbReference type="eggNOG" id="ENOG50309MK">
    <property type="taxonomic scope" value="Bacteria"/>
</dbReference>
<feature type="domain" description="TniQ" evidence="1">
    <location>
        <begin position="10"/>
        <end position="149"/>
    </location>
</feature>
<sequence>MRTGVSRWHIRPSPLPRESVSSWLIRIAAAKGTKHHSLMKELAPGLEFWTRDGDLVASPELVRALAVKTGTPLERCRRTTLGAYEGVLAESISGANQSFMVVPLGVRHRIRKAHGQAFCPHCLADDTPYLPLTWRLRLFPACTKHAAVLMDACPDCDAPYQPHRSGFRHCDGCGLDLSALSASIAAPSVLVLQAHNEAVLDGRAVAWPHLHGIHPIAFFAIQLALFRAIAAKRWGKRVREALHPSIGEIDLDYRTANPSIRSMTVSAAHGVMRGVSRLLRGWPFGLVGPCGEARAWASWIVPEEPGVQTPFALRHVLDTYLRPGSSNAR</sequence>
<keyword evidence="3" id="KW-1185">Reference proteome</keyword>
<dbReference type="HOGENOM" id="CLU_059693_0_0_5"/>
<dbReference type="Pfam" id="PF06527">
    <property type="entry name" value="TniQ"/>
    <property type="match status" value="1"/>
</dbReference>
<reference evidence="3" key="1">
    <citation type="journal article" date="2009" name="J. Bacteriol.">
        <title>Complete genome sequence of Erythrobacter litoralis HTCC2594.</title>
        <authorList>
            <person name="Oh H.M."/>
            <person name="Giovannoni S.J."/>
            <person name="Ferriera S."/>
            <person name="Johnson J."/>
            <person name="Cho J.C."/>
        </authorList>
    </citation>
    <scope>NUCLEOTIDE SEQUENCE [LARGE SCALE GENOMIC DNA]</scope>
    <source>
        <strain evidence="3">HTCC2594</strain>
    </source>
</reference>
<proteinExistence type="predicted"/>
<evidence type="ECO:0000313" key="3">
    <source>
        <dbReference type="Proteomes" id="UP000008808"/>
    </source>
</evidence>
<organism evidence="2 3">
    <name type="scientific">Erythrobacter litoralis (strain HTCC2594)</name>
    <dbReference type="NCBI Taxonomy" id="314225"/>
    <lineage>
        <taxon>Bacteria</taxon>
        <taxon>Pseudomonadati</taxon>
        <taxon>Pseudomonadota</taxon>
        <taxon>Alphaproteobacteria</taxon>
        <taxon>Sphingomonadales</taxon>
        <taxon>Erythrobacteraceae</taxon>
        <taxon>Erythrobacter/Porphyrobacter group</taxon>
        <taxon>Erythrobacter</taxon>
    </lineage>
</organism>
<dbReference type="RefSeq" id="WP_011415085.1">
    <property type="nucleotide sequence ID" value="NC_007722.1"/>
</dbReference>
<dbReference type="InterPro" id="IPR009492">
    <property type="entry name" value="TniQ"/>
</dbReference>
<dbReference type="STRING" id="314225.ELI_10850"/>
<gene>
    <name evidence="2" type="ordered locus">ELI_10850</name>
</gene>
<evidence type="ECO:0000259" key="1">
    <source>
        <dbReference type="Pfam" id="PF06527"/>
    </source>
</evidence>
<dbReference type="KEGG" id="eli:ELI_10850"/>
<dbReference type="EMBL" id="CP000157">
    <property type="protein sequence ID" value="ABC64262.1"/>
    <property type="molecule type" value="Genomic_DNA"/>
</dbReference>
<accession>Q2N7S9</accession>
<protein>
    <recommendedName>
        <fullName evidence="1">TniQ domain-containing protein</fullName>
    </recommendedName>
</protein>
<dbReference type="Proteomes" id="UP000008808">
    <property type="component" value="Chromosome"/>
</dbReference>